<keyword evidence="5 9" id="KW-0560">Oxidoreductase</keyword>
<dbReference type="InterPro" id="IPR013149">
    <property type="entry name" value="ADH-like_C"/>
</dbReference>
<evidence type="ECO:0000256" key="2">
    <source>
        <dbReference type="ARBA" id="ARBA00008072"/>
    </source>
</evidence>
<dbReference type="GO" id="GO:0046294">
    <property type="term" value="P:formaldehyde catabolic process"/>
    <property type="evidence" value="ECO:0007669"/>
    <property type="project" value="TreeGrafter"/>
</dbReference>
<organism evidence="9">
    <name type="scientific">uncultured Rubrobacteraceae bacterium</name>
    <dbReference type="NCBI Taxonomy" id="349277"/>
    <lineage>
        <taxon>Bacteria</taxon>
        <taxon>Bacillati</taxon>
        <taxon>Actinomycetota</taxon>
        <taxon>Rubrobacteria</taxon>
        <taxon>Rubrobacterales</taxon>
        <taxon>Rubrobacteraceae</taxon>
        <taxon>environmental samples</taxon>
    </lineage>
</organism>
<dbReference type="EMBL" id="CADCVE010000066">
    <property type="protein sequence ID" value="CAA9458897.1"/>
    <property type="molecule type" value="Genomic_DNA"/>
</dbReference>
<proteinExistence type="inferred from homology"/>
<dbReference type="GO" id="GO:0051903">
    <property type="term" value="F:S-(hydroxymethyl)glutathione dehydrogenase [NAD(P)+] activity"/>
    <property type="evidence" value="ECO:0007669"/>
    <property type="project" value="TreeGrafter"/>
</dbReference>
<keyword evidence="3 7" id="KW-0479">Metal-binding</keyword>
<sequence>MKITAAVAREKEQPFSVEELELEEPRADEVLVRVVATGVCHTDLIVRDQWYPVPLPSVLGHEGAGIVERVGEGVSKVQPGDHVVLSFNSCGLCANCMRGRPAYCLDFFGRNFGGARPDGSNGLSKNGDAVHDHFFGQSSFASYALATERSTVKVRQDVPLELLGPLGCGVQTGAGGVLNALCPEAGSSIAVFGTGAVGLSAVMAAEVAGCTTIIGIDVKPNRLELARDLGATHVINGVETDAVEEIGRITGGGADYTLETTAVPGVFRQAVDALAPLGVCGLIGAAPLGTEASLDMNNILIPGRTVRGIVEGDSVPDVFIPRLIELYDKGRFPFNRLIEFYDLDDINQAAEKAEEGTVLKPVLRMPS</sequence>
<comment type="similarity">
    <text evidence="2 7">Belongs to the zinc-containing alcohol dehydrogenase family.</text>
</comment>
<dbReference type="AlphaFoldDB" id="A0A6J4QYM4"/>
<dbReference type="GO" id="GO:0018457">
    <property type="term" value="F:perillyl-alcohol dehydrogenase (NAD+) activity"/>
    <property type="evidence" value="ECO:0007669"/>
    <property type="project" value="UniProtKB-EC"/>
</dbReference>
<dbReference type="Gene3D" id="3.40.50.720">
    <property type="entry name" value="NAD(P)-binding Rossmann-like Domain"/>
    <property type="match status" value="1"/>
</dbReference>
<dbReference type="PANTHER" id="PTHR43880">
    <property type="entry name" value="ALCOHOL DEHYDROGENASE"/>
    <property type="match status" value="1"/>
</dbReference>
<dbReference type="Pfam" id="PF08240">
    <property type="entry name" value="ADH_N"/>
    <property type="match status" value="1"/>
</dbReference>
<dbReference type="InterPro" id="IPR002328">
    <property type="entry name" value="ADH_Zn_CS"/>
</dbReference>
<dbReference type="SMART" id="SM00829">
    <property type="entry name" value="PKS_ER"/>
    <property type="match status" value="1"/>
</dbReference>
<dbReference type="Pfam" id="PF00107">
    <property type="entry name" value="ADH_zinc_N"/>
    <property type="match status" value="1"/>
</dbReference>
<reference evidence="9" key="1">
    <citation type="submission" date="2020-02" db="EMBL/GenBank/DDBJ databases">
        <authorList>
            <person name="Meier V. D."/>
        </authorList>
    </citation>
    <scope>NUCLEOTIDE SEQUENCE</scope>
    <source>
        <strain evidence="9">AVDCRST_MAG28</strain>
    </source>
</reference>
<dbReference type="GO" id="GO:0005829">
    <property type="term" value="C:cytosol"/>
    <property type="evidence" value="ECO:0007669"/>
    <property type="project" value="TreeGrafter"/>
</dbReference>
<dbReference type="FunFam" id="3.40.50.720:FF:000003">
    <property type="entry name" value="S-(hydroxymethyl)glutathione dehydrogenase"/>
    <property type="match status" value="1"/>
</dbReference>
<dbReference type="InterPro" id="IPR020843">
    <property type="entry name" value="ER"/>
</dbReference>
<keyword evidence="4 7" id="KW-0862">Zinc</keyword>
<dbReference type="InterPro" id="IPR036291">
    <property type="entry name" value="NAD(P)-bd_dom_sf"/>
</dbReference>
<dbReference type="GO" id="GO:0008270">
    <property type="term" value="F:zinc ion binding"/>
    <property type="evidence" value="ECO:0007669"/>
    <property type="project" value="InterPro"/>
</dbReference>
<evidence type="ECO:0000256" key="5">
    <source>
        <dbReference type="ARBA" id="ARBA00023002"/>
    </source>
</evidence>
<dbReference type="SUPFAM" id="SSF51735">
    <property type="entry name" value="NAD(P)-binding Rossmann-fold domains"/>
    <property type="match status" value="1"/>
</dbReference>
<dbReference type="PROSITE" id="PS00059">
    <property type="entry name" value="ADH_ZINC"/>
    <property type="match status" value="1"/>
</dbReference>
<dbReference type="CDD" id="cd08278">
    <property type="entry name" value="benzyl_alcohol_DH"/>
    <property type="match status" value="1"/>
</dbReference>
<evidence type="ECO:0000256" key="1">
    <source>
        <dbReference type="ARBA" id="ARBA00001947"/>
    </source>
</evidence>
<evidence type="ECO:0000256" key="7">
    <source>
        <dbReference type="RuleBase" id="RU361277"/>
    </source>
</evidence>
<dbReference type="SUPFAM" id="SSF50129">
    <property type="entry name" value="GroES-like"/>
    <property type="match status" value="1"/>
</dbReference>
<protein>
    <submittedName>
        <fullName evidence="9">Perillyl-alcohol dehydrogenase</fullName>
        <ecNumber evidence="9">1.1.1.144</ecNumber>
    </submittedName>
</protein>
<name>A0A6J4QYM4_9ACTN</name>
<gene>
    <name evidence="9" type="ORF">AVDCRST_MAG28-2838</name>
</gene>
<accession>A0A6J4QYM4</accession>
<dbReference type="Gene3D" id="3.90.180.10">
    <property type="entry name" value="Medium-chain alcohol dehydrogenases, catalytic domain"/>
    <property type="match status" value="1"/>
</dbReference>
<evidence type="ECO:0000256" key="6">
    <source>
        <dbReference type="ARBA" id="ARBA00023027"/>
    </source>
</evidence>
<dbReference type="EC" id="1.1.1.144" evidence="9"/>
<dbReference type="InterPro" id="IPR011032">
    <property type="entry name" value="GroES-like_sf"/>
</dbReference>
<feature type="domain" description="Enoyl reductase (ER)" evidence="8">
    <location>
        <begin position="16"/>
        <end position="363"/>
    </location>
</feature>
<evidence type="ECO:0000259" key="8">
    <source>
        <dbReference type="SMART" id="SM00829"/>
    </source>
</evidence>
<dbReference type="PANTHER" id="PTHR43880:SF12">
    <property type="entry name" value="ALCOHOL DEHYDROGENASE CLASS-3"/>
    <property type="match status" value="1"/>
</dbReference>
<evidence type="ECO:0000256" key="3">
    <source>
        <dbReference type="ARBA" id="ARBA00022723"/>
    </source>
</evidence>
<evidence type="ECO:0000313" key="9">
    <source>
        <dbReference type="EMBL" id="CAA9458897.1"/>
    </source>
</evidence>
<comment type="cofactor">
    <cofactor evidence="1 7">
        <name>Zn(2+)</name>
        <dbReference type="ChEBI" id="CHEBI:29105"/>
    </cofactor>
</comment>
<dbReference type="InterPro" id="IPR013154">
    <property type="entry name" value="ADH-like_N"/>
</dbReference>
<keyword evidence="6" id="KW-0520">NAD</keyword>
<evidence type="ECO:0000256" key="4">
    <source>
        <dbReference type="ARBA" id="ARBA00022833"/>
    </source>
</evidence>